<dbReference type="CDD" id="cd07182">
    <property type="entry name" value="RNase_HII_bacteria_HII_like"/>
    <property type="match status" value="1"/>
</dbReference>
<keyword evidence="9 14" id="KW-0540">Nuclease</keyword>
<dbReference type="InterPro" id="IPR001352">
    <property type="entry name" value="RNase_HII/HIII"/>
</dbReference>
<evidence type="ECO:0000259" key="18">
    <source>
        <dbReference type="PROSITE" id="PS51975"/>
    </source>
</evidence>
<dbReference type="Gene3D" id="3.30.420.10">
    <property type="entry name" value="Ribonuclease H-like superfamily/Ribonuclease H"/>
    <property type="match status" value="1"/>
</dbReference>
<dbReference type="GO" id="GO:0030145">
    <property type="term" value="F:manganese ion binding"/>
    <property type="evidence" value="ECO:0007669"/>
    <property type="project" value="UniProtKB-UniRule"/>
</dbReference>
<dbReference type="GO" id="GO:0005737">
    <property type="term" value="C:cytoplasm"/>
    <property type="evidence" value="ECO:0007669"/>
    <property type="project" value="UniProtKB-SubCell"/>
</dbReference>
<comment type="subcellular location">
    <subcellularLocation>
        <location evidence="4 14">Cytoplasm</location>
    </subcellularLocation>
</comment>
<dbReference type="NCBIfam" id="NF000595">
    <property type="entry name" value="PRK00015.1-3"/>
    <property type="match status" value="1"/>
</dbReference>
<feature type="binding site" evidence="14 15">
    <location>
        <position position="51"/>
    </location>
    <ligand>
        <name>a divalent metal cation</name>
        <dbReference type="ChEBI" id="CHEBI:60240"/>
    </ligand>
</feature>
<keyword evidence="8 14" id="KW-0963">Cytoplasm</keyword>
<evidence type="ECO:0000256" key="10">
    <source>
        <dbReference type="ARBA" id="ARBA00022723"/>
    </source>
</evidence>
<protein>
    <recommendedName>
        <fullName evidence="7 14">Ribonuclease HII</fullName>
        <shortName evidence="14">RNase HII</shortName>
        <ecNumber evidence="6 14">3.1.26.4</ecNumber>
    </recommendedName>
</protein>
<comment type="function">
    <text evidence="3 14 16">Endonuclease that specifically degrades the RNA of RNA-DNA hybrids.</text>
</comment>
<dbReference type="PROSITE" id="PS51975">
    <property type="entry name" value="RNASE_H_2"/>
    <property type="match status" value="1"/>
</dbReference>
<evidence type="ECO:0000256" key="7">
    <source>
        <dbReference type="ARBA" id="ARBA00019179"/>
    </source>
</evidence>
<evidence type="ECO:0000256" key="1">
    <source>
        <dbReference type="ARBA" id="ARBA00000077"/>
    </source>
</evidence>
<dbReference type="EMBL" id="DTHB01000042">
    <property type="protein sequence ID" value="HGB14574.1"/>
    <property type="molecule type" value="Genomic_DNA"/>
</dbReference>
<dbReference type="GO" id="GO:0003723">
    <property type="term" value="F:RNA binding"/>
    <property type="evidence" value="ECO:0007669"/>
    <property type="project" value="UniProtKB-UniRule"/>
</dbReference>
<evidence type="ECO:0000256" key="14">
    <source>
        <dbReference type="HAMAP-Rule" id="MF_00052"/>
    </source>
</evidence>
<feature type="binding site" evidence="14 15">
    <location>
        <position position="143"/>
    </location>
    <ligand>
        <name>a divalent metal cation</name>
        <dbReference type="ChEBI" id="CHEBI:60240"/>
    </ligand>
</feature>
<evidence type="ECO:0000313" key="19">
    <source>
        <dbReference type="EMBL" id="HGB14574.1"/>
    </source>
</evidence>
<sequence length="238" mass="25852">MLPETALRQGGAPQRKAETERVKESRASSDVFADPETFWREHGLALIAGVDEAGRGPLAGPVVAAAVILPHPATVAGLKDSKKLAPGARAALAEEIQAKALAFAIREVSARHIERWGILTASLRAMALAVQALSPPPQMVLIDGREPLPLAYPQQPVIDGDDRCPSIAAASILAKVHRDRCMEAYHRQYPQYNFAAHKGYATKEHLEALRAWGPCPLHRRTFKGVKEWMEAKAVRGLA</sequence>
<comment type="caution">
    <text evidence="19">The sequence shown here is derived from an EMBL/GenBank/DDBJ whole genome shotgun (WGS) entry which is preliminary data.</text>
</comment>
<evidence type="ECO:0000256" key="11">
    <source>
        <dbReference type="ARBA" id="ARBA00022759"/>
    </source>
</evidence>
<feature type="domain" description="RNase H type-2" evidence="18">
    <location>
        <begin position="45"/>
        <end position="234"/>
    </location>
</feature>
<dbReference type="NCBIfam" id="NF000594">
    <property type="entry name" value="PRK00015.1-1"/>
    <property type="match status" value="1"/>
</dbReference>
<evidence type="ECO:0000256" key="4">
    <source>
        <dbReference type="ARBA" id="ARBA00004496"/>
    </source>
</evidence>
<keyword evidence="11 14" id="KW-0255">Endonuclease</keyword>
<evidence type="ECO:0000256" key="12">
    <source>
        <dbReference type="ARBA" id="ARBA00022801"/>
    </source>
</evidence>
<comment type="catalytic activity">
    <reaction evidence="1 14 15 16">
        <text>Endonucleolytic cleavage to 5'-phosphomonoester.</text>
        <dbReference type="EC" id="3.1.26.4"/>
    </reaction>
</comment>
<evidence type="ECO:0000256" key="15">
    <source>
        <dbReference type="PROSITE-ProRule" id="PRU01319"/>
    </source>
</evidence>
<evidence type="ECO:0000256" key="5">
    <source>
        <dbReference type="ARBA" id="ARBA00007383"/>
    </source>
</evidence>
<dbReference type="InterPro" id="IPR036397">
    <property type="entry name" value="RNaseH_sf"/>
</dbReference>
<dbReference type="InterPro" id="IPR022898">
    <property type="entry name" value="RNase_HII"/>
</dbReference>
<evidence type="ECO:0000256" key="8">
    <source>
        <dbReference type="ARBA" id="ARBA00022490"/>
    </source>
</evidence>
<dbReference type="SUPFAM" id="SSF53098">
    <property type="entry name" value="Ribonuclease H-like"/>
    <property type="match status" value="1"/>
</dbReference>
<evidence type="ECO:0000256" key="3">
    <source>
        <dbReference type="ARBA" id="ARBA00004065"/>
    </source>
</evidence>
<evidence type="ECO:0000256" key="17">
    <source>
        <dbReference type="SAM" id="MobiDB-lite"/>
    </source>
</evidence>
<keyword evidence="13 14" id="KW-0464">Manganese</keyword>
<gene>
    <name evidence="14" type="primary">rnhB</name>
    <name evidence="19" type="ORF">ENV62_04990</name>
</gene>
<dbReference type="HAMAP" id="MF_00052_B">
    <property type="entry name" value="RNase_HII_B"/>
    <property type="match status" value="1"/>
</dbReference>
<dbReference type="AlphaFoldDB" id="A0A7C3WQP4"/>
<dbReference type="Pfam" id="PF01351">
    <property type="entry name" value="RNase_HII"/>
    <property type="match status" value="1"/>
</dbReference>
<evidence type="ECO:0000256" key="13">
    <source>
        <dbReference type="ARBA" id="ARBA00023211"/>
    </source>
</evidence>
<keyword evidence="10 14" id="KW-0479">Metal-binding</keyword>
<comment type="cofactor">
    <cofactor evidence="14 15">
        <name>Mn(2+)</name>
        <dbReference type="ChEBI" id="CHEBI:29035"/>
    </cofactor>
    <cofactor evidence="14 15">
        <name>Mg(2+)</name>
        <dbReference type="ChEBI" id="CHEBI:18420"/>
    </cofactor>
    <text evidence="14 15">Manganese or magnesium. Binds 1 divalent metal ion per monomer in the absence of substrate. May bind a second metal ion after substrate binding.</text>
</comment>
<evidence type="ECO:0000256" key="16">
    <source>
        <dbReference type="RuleBase" id="RU003515"/>
    </source>
</evidence>
<comment type="similarity">
    <text evidence="5 14 16">Belongs to the RNase HII family.</text>
</comment>
<dbReference type="GO" id="GO:0006298">
    <property type="term" value="P:mismatch repair"/>
    <property type="evidence" value="ECO:0007669"/>
    <property type="project" value="TreeGrafter"/>
</dbReference>
<dbReference type="PANTHER" id="PTHR10954:SF18">
    <property type="entry name" value="RIBONUCLEASE HII"/>
    <property type="match status" value="1"/>
</dbReference>
<feature type="region of interest" description="Disordered" evidence="17">
    <location>
        <begin position="1"/>
        <end position="29"/>
    </location>
</feature>
<evidence type="ECO:0000256" key="9">
    <source>
        <dbReference type="ARBA" id="ARBA00022722"/>
    </source>
</evidence>
<dbReference type="EC" id="3.1.26.4" evidence="6 14"/>
<dbReference type="GO" id="GO:0004523">
    <property type="term" value="F:RNA-DNA hybrid ribonuclease activity"/>
    <property type="evidence" value="ECO:0007669"/>
    <property type="project" value="UniProtKB-UniRule"/>
</dbReference>
<dbReference type="PANTHER" id="PTHR10954">
    <property type="entry name" value="RIBONUCLEASE H2 SUBUNIT A"/>
    <property type="match status" value="1"/>
</dbReference>
<dbReference type="GO" id="GO:0043137">
    <property type="term" value="P:DNA replication, removal of RNA primer"/>
    <property type="evidence" value="ECO:0007669"/>
    <property type="project" value="TreeGrafter"/>
</dbReference>
<keyword evidence="12 14" id="KW-0378">Hydrolase</keyword>
<dbReference type="InterPro" id="IPR012337">
    <property type="entry name" value="RNaseH-like_sf"/>
</dbReference>
<proteinExistence type="inferred from homology"/>
<name>A0A7C3WQP4_9BACT</name>
<reference evidence="19" key="1">
    <citation type="journal article" date="2020" name="mSystems">
        <title>Genome- and Community-Level Interaction Insights into Carbon Utilization and Element Cycling Functions of Hydrothermarchaeota in Hydrothermal Sediment.</title>
        <authorList>
            <person name="Zhou Z."/>
            <person name="Liu Y."/>
            <person name="Xu W."/>
            <person name="Pan J."/>
            <person name="Luo Z.H."/>
            <person name="Li M."/>
        </authorList>
    </citation>
    <scope>NUCLEOTIDE SEQUENCE [LARGE SCALE GENOMIC DNA]</scope>
    <source>
        <strain evidence="19">SpSt-776</strain>
    </source>
</reference>
<evidence type="ECO:0000256" key="2">
    <source>
        <dbReference type="ARBA" id="ARBA00001946"/>
    </source>
</evidence>
<evidence type="ECO:0000256" key="6">
    <source>
        <dbReference type="ARBA" id="ARBA00012180"/>
    </source>
</evidence>
<accession>A0A7C3WQP4</accession>
<dbReference type="GO" id="GO:0032299">
    <property type="term" value="C:ribonuclease H2 complex"/>
    <property type="evidence" value="ECO:0007669"/>
    <property type="project" value="TreeGrafter"/>
</dbReference>
<organism evidence="19">
    <name type="scientific">Desulfobacca acetoxidans</name>
    <dbReference type="NCBI Taxonomy" id="60893"/>
    <lineage>
        <taxon>Bacteria</taxon>
        <taxon>Pseudomonadati</taxon>
        <taxon>Thermodesulfobacteriota</taxon>
        <taxon>Desulfobaccia</taxon>
        <taxon>Desulfobaccales</taxon>
        <taxon>Desulfobaccaceae</taxon>
        <taxon>Desulfobacca</taxon>
    </lineage>
</organism>
<comment type="cofactor">
    <cofactor evidence="2">
        <name>Mg(2+)</name>
        <dbReference type="ChEBI" id="CHEBI:18420"/>
    </cofactor>
</comment>
<dbReference type="InterPro" id="IPR024567">
    <property type="entry name" value="RNase_HII/HIII_dom"/>
</dbReference>
<dbReference type="FunFam" id="3.30.420.10:FF:000006">
    <property type="entry name" value="Ribonuclease HII"/>
    <property type="match status" value="1"/>
</dbReference>
<feature type="compositionally biased region" description="Basic and acidic residues" evidence="17">
    <location>
        <begin position="15"/>
        <end position="27"/>
    </location>
</feature>
<feature type="binding site" evidence="14 15">
    <location>
        <position position="52"/>
    </location>
    <ligand>
        <name>a divalent metal cation</name>
        <dbReference type="ChEBI" id="CHEBI:60240"/>
    </ligand>
</feature>